<keyword evidence="2" id="KW-0479">Metal-binding</keyword>
<name>A0A2A2I113_9GAMM</name>
<dbReference type="PANTHER" id="PTHR33337">
    <property type="entry name" value="GFA DOMAIN-CONTAINING PROTEIN"/>
    <property type="match status" value="1"/>
</dbReference>
<dbReference type="EMBL" id="NMPM01000110">
    <property type="protein sequence ID" value="PAV24703.1"/>
    <property type="molecule type" value="Genomic_DNA"/>
</dbReference>
<dbReference type="SUPFAM" id="SSF51316">
    <property type="entry name" value="Mss4-like"/>
    <property type="match status" value="1"/>
</dbReference>
<evidence type="ECO:0000256" key="1">
    <source>
        <dbReference type="ARBA" id="ARBA00005495"/>
    </source>
</evidence>
<dbReference type="InterPro" id="IPR011057">
    <property type="entry name" value="Mss4-like_sf"/>
</dbReference>
<dbReference type="EMBL" id="QEKQ01000001">
    <property type="protein sequence ID" value="PVY79095.1"/>
    <property type="molecule type" value="Genomic_DNA"/>
</dbReference>
<accession>A0A2A2I113</accession>
<keyword evidence="4" id="KW-0456">Lyase</keyword>
<dbReference type="PANTHER" id="PTHR33337:SF40">
    <property type="entry name" value="CENP-V_GFA DOMAIN-CONTAINING PROTEIN-RELATED"/>
    <property type="match status" value="1"/>
</dbReference>
<evidence type="ECO:0000313" key="8">
    <source>
        <dbReference type="Proteomes" id="UP000218332"/>
    </source>
</evidence>
<dbReference type="GO" id="GO:0016846">
    <property type="term" value="F:carbon-sulfur lyase activity"/>
    <property type="evidence" value="ECO:0007669"/>
    <property type="project" value="InterPro"/>
</dbReference>
<sequence length="133" mass="14622">MSHLTGSCLCGAVKIRVPDEFPFMGNCHCSECRKWTGSAYSSAAMVDAGDFEVTQGEEAISTYQKTDETDLGFCKHCGSSLYSKKVNRGKYIIRLGILDDTPTQRPAAHIFVGSKAPWYEISDGLQQFEEGPN</sequence>
<evidence type="ECO:0000313" key="9">
    <source>
        <dbReference type="Proteomes" id="UP000245887"/>
    </source>
</evidence>
<dbReference type="Gene3D" id="3.90.1590.10">
    <property type="entry name" value="glutathione-dependent formaldehyde- activating enzyme (gfa)"/>
    <property type="match status" value="1"/>
</dbReference>
<feature type="domain" description="CENP-V/GFA" evidence="5">
    <location>
        <begin position="4"/>
        <end position="120"/>
    </location>
</feature>
<reference evidence="7 9" key="2">
    <citation type="submission" date="2018-04" db="EMBL/GenBank/DDBJ databases">
        <title>Genomic Encyclopedia of Type Strains, Phase IV (KMG-IV): sequencing the most valuable type-strain genomes for metagenomic binning, comparative biology and taxonomic classification.</title>
        <authorList>
            <person name="Goeker M."/>
        </authorList>
    </citation>
    <scope>NUCLEOTIDE SEQUENCE [LARGE SCALE GENOMIC DNA]</scope>
    <source>
        <strain evidence="7 9">DSM 28688</strain>
    </source>
</reference>
<dbReference type="Proteomes" id="UP000218332">
    <property type="component" value="Unassembled WGS sequence"/>
</dbReference>
<keyword evidence="3" id="KW-0862">Zinc</keyword>
<dbReference type="AlphaFoldDB" id="A0A2A2I113"/>
<comment type="caution">
    <text evidence="6">The sequence shown here is derived from an EMBL/GenBank/DDBJ whole genome shotgun (WGS) entry which is preliminary data.</text>
</comment>
<dbReference type="GO" id="GO:0046872">
    <property type="term" value="F:metal ion binding"/>
    <property type="evidence" value="ECO:0007669"/>
    <property type="project" value="UniProtKB-KW"/>
</dbReference>
<dbReference type="Pfam" id="PF04828">
    <property type="entry name" value="GFA"/>
    <property type="match status" value="1"/>
</dbReference>
<organism evidence="6 8">
    <name type="scientific">Tamilnaduibacter salinus</name>
    <dbReference type="NCBI Taxonomy" id="1484056"/>
    <lineage>
        <taxon>Bacteria</taxon>
        <taxon>Pseudomonadati</taxon>
        <taxon>Pseudomonadota</taxon>
        <taxon>Gammaproteobacteria</taxon>
        <taxon>Pseudomonadales</taxon>
        <taxon>Marinobacteraceae</taxon>
        <taxon>Tamilnaduibacter</taxon>
    </lineage>
</organism>
<evidence type="ECO:0000259" key="5">
    <source>
        <dbReference type="PROSITE" id="PS51891"/>
    </source>
</evidence>
<dbReference type="Proteomes" id="UP000245887">
    <property type="component" value="Unassembled WGS sequence"/>
</dbReference>
<dbReference type="OrthoDB" id="4188830at2"/>
<protein>
    <submittedName>
        <fullName evidence="6">ADP-ribosylglycohydrolase</fullName>
    </submittedName>
</protein>
<proteinExistence type="inferred from homology"/>
<dbReference type="RefSeq" id="WP_095612208.1">
    <property type="nucleotide sequence ID" value="NZ_NMPM01000110.1"/>
</dbReference>
<dbReference type="InterPro" id="IPR006913">
    <property type="entry name" value="CENP-V/GFA"/>
</dbReference>
<evidence type="ECO:0000256" key="4">
    <source>
        <dbReference type="ARBA" id="ARBA00023239"/>
    </source>
</evidence>
<evidence type="ECO:0000256" key="2">
    <source>
        <dbReference type="ARBA" id="ARBA00022723"/>
    </source>
</evidence>
<keyword evidence="8" id="KW-1185">Reference proteome</keyword>
<keyword evidence="6" id="KW-0378">Hydrolase</keyword>
<reference evidence="6 8" key="1">
    <citation type="submission" date="2017-07" db="EMBL/GenBank/DDBJ databases">
        <title>Tamlnaduibacter salinus (Mi-7) genome sequencing.</title>
        <authorList>
            <person name="Verma A."/>
            <person name="Krishnamurthi S."/>
        </authorList>
    </citation>
    <scope>NUCLEOTIDE SEQUENCE [LARGE SCALE GENOMIC DNA]</scope>
    <source>
        <strain evidence="6 8">Mi-7</strain>
    </source>
</reference>
<evidence type="ECO:0000256" key="3">
    <source>
        <dbReference type="ARBA" id="ARBA00022833"/>
    </source>
</evidence>
<comment type="similarity">
    <text evidence="1">Belongs to the Gfa family.</text>
</comment>
<evidence type="ECO:0000313" key="6">
    <source>
        <dbReference type="EMBL" id="PAV24703.1"/>
    </source>
</evidence>
<evidence type="ECO:0000313" key="7">
    <source>
        <dbReference type="EMBL" id="PVY79095.1"/>
    </source>
</evidence>
<gene>
    <name evidence="7" type="ORF">C8D92_101301</name>
    <name evidence="6" type="ORF">CF392_14760</name>
</gene>
<dbReference type="GO" id="GO:0016787">
    <property type="term" value="F:hydrolase activity"/>
    <property type="evidence" value="ECO:0007669"/>
    <property type="project" value="UniProtKB-KW"/>
</dbReference>
<dbReference type="PROSITE" id="PS51891">
    <property type="entry name" value="CENP_V_GFA"/>
    <property type="match status" value="1"/>
</dbReference>